<keyword evidence="11 12" id="KW-0407">Ion channel</keyword>
<evidence type="ECO:0000256" key="14">
    <source>
        <dbReference type="SAM" id="Phobius"/>
    </source>
</evidence>
<evidence type="ECO:0000256" key="4">
    <source>
        <dbReference type="ARBA" id="ARBA00022461"/>
    </source>
</evidence>
<keyword evidence="6 14" id="KW-1133">Transmembrane helix</keyword>
<evidence type="ECO:0000256" key="12">
    <source>
        <dbReference type="RuleBase" id="RU000679"/>
    </source>
</evidence>
<dbReference type="AlphaFoldDB" id="A0A6J2TJG6"/>
<keyword evidence="4 12" id="KW-0894">Sodium channel</keyword>
<dbReference type="GO" id="GO:0005886">
    <property type="term" value="C:plasma membrane"/>
    <property type="evidence" value="ECO:0007669"/>
    <property type="project" value="TreeGrafter"/>
</dbReference>
<evidence type="ECO:0000256" key="5">
    <source>
        <dbReference type="ARBA" id="ARBA00022692"/>
    </source>
</evidence>
<evidence type="ECO:0000256" key="13">
    <source>
        <dbReference type="SAM" id="MobiDB-lite"/>
    </source>
</evidence>
<dbReference type="PANTHER" id="PTHR11690">
    <property type="entry name" value="AMILORIDE-SENSITIVE SODIUM CHANNEL-RELATED"/>
    <property type="match status" value="1"/>
</dbReference>
<dbReference type="GO" id="GO:0015280">
    <property type="term" value="F:ligand-gated sodium channel activity"/>
    <property type="evidence" value="ECO:0007669"/>
    <property type="project" value="TreeGrafter"/>
</dbReference>
<evidence type="ECO:0000256" key="6">
    <source>
        <dbReference type="ARBA" id="ARBA00022989"/>
    </source>
</evidence>
<keyword evidence="5 12" id="KW-0812">Transmembrane</keyword>
<comment type="similarity">
    <text evidence="2 12">Belongs to the amiloride-sensitive sodium channel (TC 1.A.6) family.</text>
</comment>
<dbReference type="Proteomes" id="UP000504634">
    <property type="component" value="Unplaced"/>
</dbReference>
<dbReference type="GeneID" id="115624898"/>
<name>A0A6J2TJG6_DROLE</name>
<organism evidence="15 16">
    <name type="scientific">Drosophila lebanonensis</name>
    <name type="common">Fruit fly</name>
    <name type="synonym">Scaptodrosophila lebanonensis</name>
    <dbReference type="NCBI Taxonomy" id="7225"/>
    <lineage>
        <taxon>Eukaryota</taxon>
        <taxon>Metazoa</taxon>
        <taxon>Ecdysozoa</taxon>
        <taxon>Arthropoda</taxon>
        <taxon>Hexapoda</taxon>
        <taxon>Insecta</taxon>
        <taxon>Pterygota</taxon>
        <taxon>Neoptera</taxon>
        <taxon>Endopterygota</taxon>
        <taxon>Diptera</taxon>
        <taxon>Brachycera</taxon>
        <taxon>Muscomorpha</taxon>
        <taxon>Ephydroidea</taxon>
        <taxon>Drosophilidae</taxon>
        <taxon>Scaptodrosophila</taxon>
    </lineage>
</organism>
<feature type="region of interest" description="Disordered" evidence="13">
    <location>
        <begin position="156"/>
        <end position="178"/>
    </location>
</feature>
<keyword evidence="7" id="KW-0915">Sodium</keyword>
<feature type="transmembrane region" description="Helical" evidence="14">
    <location>
        <begin position="612"/>
        <end position="638"/>
    </location>
</feature>
<gene>
    <name evidence="16" type="primary">LOC115624898</name>
</gene>
<feature type="compositionally biased region" description="Basic and acidic residues" evidence="13">
    <location>
        <begin position="164"/>
        <end position="177"/>
    </location>
</feature>
<evidence type="ECO:0000256" key="1">
    <source>
        <dbReference type="ARBA" id="ARBA00004141"/>
    </source>
</evidence>
<dbReference type="Gene3D" id="1.10.287.770">
    <property type="entry name" value="YojJ-like"/>
    <property type="match status" value="1"/>
</dbReference>
<evidence type="ECO:0000256" key="2">
    <source>
        <dbReference type="ARBA" id="ARBA00007193"/>
    </source>
</evidence>
<feature type="region of interest" description="Disordered" evidence="13">
    <location>
        <begin position="49"/>
        <end position="68"/>
    </location>
</feature>
<evidence type="ECO:0000256" key="10">
    <source>
        <dbReference type="ARBA" id="ARBA00023201"/>
    </source>
</evidence>
<keyword evidence="8 12" id="KW-0406">Ion transport</keyword>
<sequence>MQNQETEEGGDNQWMLMDSTNGDGSGTSGVSYQSDSLTASTASLLEQHRHERGKDMHYPTISTTTTTSRLRQQPGQGLLLFPGIAQRHQLEHRRRHNHNPIAPTSASKQAMSTVSMSRLDATVGTSCNNSNSSSNVAINQRSVRCIRRPPLWQAESVATPKPNSKLEQEQEEGKGIEDSTVEECEELSLEPMALNSEESACLTKVRAFIIEFLQGSSIHGFIYLAKIGLNFVERMLWFAFICIALFSIMSLSKRTWHRFQTSPMVISMDRNKLVWNTSFPSLTVCPHKRIDDLKVDEYILAHEDQFEDENDQDNFRDFIVKLASLTYDNLETLPLNKSYGIPSNKYLDLLYDLKWPFEPEISSGAAVKMFIYETQTEFGICHSVNSMVARYNSFDYWRAGDWSIMEHGDRVTVHPLDGEIYAQIINLSTAYDVYFHGAGDVPSISKQRYTFPESDYTTVELIALEIYTNEEARAFTTKQRQCRFQYEAEDMQTAPIYSFGLCLSECRMFFSLRICGCVPHFYRNRLRNGRLLPVCGLEGIGCLVNIKREIISLKSDRYKINCNCLANCDDSNFFVQSYRSRVWFLGANLQWGIIDYPKMQLRRDVLFSFADVLVYIGGLVGFFLGCSALSFTEIIYYFTARFVRRMFFN</sequence>
<keyword evidence="15" id="KW-1185">Reference proteome</keyword>
<evidence type="ECO:0000256" key="9">
    <source>
        <dbReference type="ARBA" id="ARBA00023136"/>
    </source>
</evidence>
<dbReference type="PANTHER" id="PTHR11690:SF240">
    <property type="entry name" value="PICKPOCKET 25-RELATED"/>
    <property type="match status" value="1"/>
</dbReference>
<accession>A0A6J2TJG6</accession>
<feature type="region of interest" description="Disordered" evidence="13">
    <location>
        <begin position="1"/>
        <end position="37"/>
    </location>
</feature>
<dbReference type="CTD" id="37498"/>
<comment type="subcellular location">
    <subcellularLocation>
        <location evidence="1">Membrane</location>
        <topology evidence="1">Multi-pass membrane protein</topology>
    </subcellularLocation>
</comment>
<evidence type="ECO:0000256" key="7">
    <source>
        <dbReference type="ARBA" id="ARBA00023053"/>
    </source>
</evidence>
<reference evidence="16" key="1">
    <citation type="submission" date="2025-08" db="UniProtKB">
        <authorList>
            <consortium name="RefSeq"/>
        </authorList>
    </citation>
    <scope>IDENTIFICATION</scope>
    <source>
        <strain evidence="16">11010-0011.00</strain>
        <tissue evidence="16">Whole body</tissue>
    </source>
</reference>
<evidence type="ECO:0000256" key="3">
    <source>
        <dbReference type="ARBA" id="ARBA00022448"/>
    </source>
</evidence>
<keyword evidence="10 12" id="KW-0739">Sodium transport</keyword>
<protein>
    <submittedName>
        <fullName evidence="16">Sodium channel protein Nach</fullName>
    </submittedName>
</protein>
<keyword evidence="3 12" id="KW-0813">Transport</keyword>
<evidence type="ECO:0000256" key="11">
    <source>
        <dbReference type="ARBA" id="ARBA00023303"/>
    </source>
</evidence>
<dbReference type="Pfam" id="PF00858">
    <property type="entry name" value="ASC"/>
    <property type="match status" value="1"/>
</dbReference>
<dbReference type="RefSeq" id="XP_030375605.1">
    <property type="nucleotide sequence ID" value="XM_030519745.1"/>
</dbReference>
<dbReference type="InterPro" id="IPR001873">
    <property type="entry name" value="ENaC"/>
</dbReference>
<feature type="compositionally biased region" description="Low complexity" evidence="13">
    <location>
        <begin position="18"/>
        <end position="37"/>
    </location>
</feature>
<dbReference type="OrthoDB" id="6628406at2759"/>
<keyword evidence="9 14" id="KW-0472">Membrane</keyword>
<evidence type="ECO:0000313" key="16">
    <source>
        <dbReference type="RefSeq" id="XP_030375605.1"/>
    </source>
</evidence>
<proteinExistence type="inferred from homology"/>
<evidence type="ECO:0000313" key="15">
    <source>
        <dbReference type="Proteomes" id="UP000504634"/>
    </source>
</evidence>
<feature type="compositionally biased region" description="Acidic residues" evidence="13">
    <location>
        <begin position="1"/>
        <end position="10"/>
    </location>
</feature>
<evidence type="ECO:0000256" key="8">
    <source>
        <dbReference type="ARBA" id="ARBA00023065"/>
    </source>
</evidence>